<dbReference type="STRING" id="80854.MVIS_2422"/>
<dbReference type="Gene3D" id="1.20.1720.10">
    <property type="entry name" value="Multidrug resistance protein D"/>
    <property type="match status" value="1"/>
</dbReference>
<dbReference type="GeneID" id="61297351"/>
<feature type="transmembrane region" description="Helical" evidence="8">
    <location>
        <begin position="364"/>
        <end position="386"/>
    </location>
</feature>
<gene>
    <name evidence="10" type="ORF">MT2528_3530</name>
    <name evidence="11" type="ORF">NVI5450_3729</name>
</gene>
<dbReference type="PATRIC" id="fig|80854.5.peg.2579"/>
<comment type="subcellular location">
    <subcellularLocation>
        <location evidence="8">Cell inner membrane</location>
        <topology evidence="8">Multi-pass membrane protein</topology>
    </subcellularLocation>
    <subcellularLocation>
        <location evidence="1">Cell membrane</location>
        <topology evidence="1">Multi-pass membrane protein</topology>
    </subcellularLocation>
</comment>
<dbReference type="PROSITE" id="PS50850">
    <property type="entry name" value="MFS"/>
    <property type="match status" value="1"/>
</dbReference>
<feature type="transmembrane region" description="Helical" evidence="8">
    <location>
        <begin position="392"/>
        <end position="414"/>
    </location>
</feature>
<evidence type="ECO:0000256" key="8">
    <source>
        <dbReference type="RuleBase" id="RU365088"/>
    </source>
</evidence>
<dbReference type="NCBIfam" id="TIGR00710">
    <property type="entry name" value="efflux_Bcr_CflA"/>
    <property type="match status" value="1"/>
</dbReference>
<keyword evidence="3 8" id="KW-0813">Transport</keyword>
<evidence type="ECO:0000256" key="7">
    <source>
        <dbReference type="ARBA" id="ARBA00023136"/>
    </source>
</evidence>
<dbReference type="AlphaFoldDB" id="A0A090IJH6"/>
<dbReference type="PANTHER" id="PTHR23502:SF132">
    <property type="entry name" value="POLYAMINE TRANSPORTER 2-RELATED"/>
    <property type="match status" value="1"/>
</dbReference>
<dbReference type="InterPro" id="IPR004812">
    <property type="entry name" value="Efflux_drug-R_Bcr/CmlA"/>
</dbReference>
<dbReference type="OrthoDB" id="9814303at2"/>
<keyword evidence="8" id="KW-0997">Cell inner membrane</keyword>
<dbReference type="PANTHER" id="PTHR23502">
    <property type="entry name" value="MAJOR FACILITATOR SUPERFAMILY"/>
    <property type="match status" value="1"/>
</dbReference>
<evidence type="ECO:0000313" key="13">
    <source>
        <dbReference type="Proteomes" id="UP000183794"/>
    </source>
</evidence>
<evidence type="ECO:0000256" key="1">
    <source>
        <dbReference type="ARBA" id="ARBA00004651"/>
    </source>
</evidence>
<keyword evidence="12" id="KW-1185">Reference proteome</keyword>
<evidence type="ECO:0000259" key="9">
    <source>
        <dbReference type="PROSITE" id="PS50850"/>
    </source>
</evidence>
<feature type="transmembrane region" description="Helical" evidence="8">
    <location>
        <begin position="235"/>
        <end position="257"/>
    </location>
</feature>
<name>A0A090IJH6_9GAMM</name>
<dbReference type="KEGG" id="mvs:MVIS_2422"/>
<keyword evidence="6 8" id="KW-1133">Transmembrane helix</keyword>
<keyword evidence="5 8" id="KW-0812">Transmembrane</keyword>
<proteinExistence type="inferred from homology"/>
<evidence type="ECO:0000313" key="11">
    <source>
        <dbReference type="EMBL" id="SGZ11696.1"/>
    </source>
</evidence>
<feature type="transmembrane region" description="Helical" evidence="8">
    <location>
        <begin position="29"/>
        <end position="50"/>
    </location>
</feature>
<evidence type="ECO:0000256" key="2">
    <source>
        <dbReference type="ARBA" id="ARBA00006236"/>
    </source>
</evidence>
<feature type="transmembrane region" description="Helical" evidence="8">
    <location>
        <begin position="62"/>
        <end position="82"/>
    </location>
</feature>
<feature type="transmembrane region" description="Helical" evidence="8">
    <location>
        <begin position="299"/>
        <end position="321"/>
    </location>
</feature>
<feature type="transmembrane region" description="Helical" evidence="8">
    <location>
        <begin position="119"/>
        <end position="141"/>
    </location>
</feature>
<feature type="transmembrane region" description="Helical" evidence="8">
    <location>
        <begin position="94"/>
        <end position="113"/>
    </location>
</feature>
<dbReference type="HOGENOM" id="CLU_001265_47_0_6"/>
<dbReference type="Proteomes" id="UP000183794">
    <property type="component" value="Unassembled WGS sequence"/>
</dbReference>
<organism evidence="11 13">
    <name type="scientific">Moritella viscosa</name>
    <dbReference type="NCBI Taxonomy" id="80854"/>
    <lineage>
        <taxon>Bacteria</taxon>
        <taxon>Pseudomonadati</taxon>
        <taxon>Pseudomonadota</taxon>
        <taxon>Gammaproteobacteria</taxon>
        <taxon>Alteromonadales</taxon>
        <taxon>Moritellaceae</taxon>
        <taxon>Moritella</taxon>
    </lineage>
</organism>
<reference evidence="10 12" key="1">
    <citation type="submission" date="2016-11" db="EMBL/GenBank/DDBJ databases">
        <authorList>
            <person name="Klemetsen T."/>
        </authorList>
    </citation>
    <scope>NUCLEOTIDE SEQUENCE [LARGE SCALE GENOMIC DNA]</scope>
    <source>
        <strain evidence="10">MT 2528</strain>
    </source>
</reference>
<feature type="domain" description="Major facilitator superfamily (MFS) profile" evidence="9">
    <location>
        <begin position="29"/>
        <end position="418"/>
    </location>
</feature>
<sequence length="419" mass="44458">MTENNGSVLATSEIKIDSIDNTGKMNKTLIVTLAAVFALTPFTIDSYLPAMPTMAKAIGVDISLMSVTVSLYIFGLAIGQLIGGPLSDKKGRRFAMIAGLVVFAIASILLTTANKIEVLWLWRVLQAIGGGMAVVGVPATIRDTTSGKEAAKLFSLIALIMMIAPSIAPTVGTIIMSLGDWRWIFYMLAIMAVLVAILVMCFMPEPTESITLKSESSDIQKKFGLLSVFSEKRALGFMVAQAFAYSVMMIFLTNASMMYMEVFGQTPKQFSMLFFANICGLVVVNRANTFLLARFEPEVLLKGFLSLQVLGGIILVTASVIVPDALYVVVAGFVIAISANGAVISNSSACFMKRFGHNAGSASAVLGATQYTIGGTVSALSAFISLGSIQPVVIMMLLSSMIALTGATISAAYCRKTVS</sequence>
<accession>A0A090IJH6</accession>
<dbReference type="InterPro" id="IPR036259">
    <property type="entry name" value="MFS_trans_sf"/>
</dbReference>
<evidence type="ECO:0000313" key="10">
    <source>
        <dbReference type="EMBL" id="SGY98000.1"/>
    </source>
</evidence>
<protein>
    <recommendedName>
        <fullName evidence="8">Bcr/CflA family efflux transporter</fullName>
    </recommendedName>
</protein>
<feature type="transmembrane region" description="Helical" evidence="8">
    <location>
        <begin position="269"/>
        <end position="287"/>
    </location>
</feature>
<reference evidence="11 13" key="2">
    <citation type="submission" date="2016-11" db="EMBL/GenBank/DDBJ databases">
        <authorList>
            <person name="Jaros S."/>
            <person name="Januszkiewicz K."/>
            <person name="Wedrychowicz H."/>
        </authorList>
    </citation>
    <scope>NUCLEOTIDE SEQUENCE [LARGE SCALE GENOMIC DNA]</scope>
    <source>
        <strain evidence="11">NVI 5450</strain>
    </source>
</reference>
<evidence type="ECO:0000256" key="3">
    <source>
        <dbReference type="ARBA" id="ARBA00022448"/>
    </source>
</evidence>
<feature type="transmembrane region" description="Helical" evidence="8">
    <location>
        <begin position="183"/>
        <end position="203"/>
    </location>
</feature>
<dbReference type="InterPro" id="IPR011701">
    <property type="entry name" value="MFS"/>
</dbReference>
<evidence type="ECO:0000256" key="5">
    <source>
        <dbReference type="ARBA" id="ARBA00022692"/>
    </source>
</evidence>
<dbReference type="GO" id="GO:0005886">
    <property type="term" value="C:plasma membrane"/>
    <property type="evidence" value="ECO:0007669"/>
    <property type="project" value="UniProtKB-SubCell"/>
</dbReference>
<keyword evidence="4" id="KW-1003">Cell membrane</keyword>
<dbReference type="EMBL" id="FPLJ01000078">
    <property type="protein sequence ID" value="SGY98000.1"/>
    <property type="molecule type" value="Genomic_DNA"/>
</dbReference>
<feature type="transmembrane region" description="Helical" evidence="8">
    <location>
        <begin position="327"/>
        <end position="352"/>
    </location>
</feature>
<dbReference type="CDD" id="cd17320">
    <property type="entry name" value="MFS_MdfA_MDR_like"/>
    <property type="match status" value="1"/>
</dbReference>
<evidence type="ECO:0000313" key="12">
    <source>
        <dbReference type="Proteomes" id="UP000182660"/>
    </source>
</evidence>
<dbReference type="GO" id="GO:1990961">
    <property type="term" value="P:xenobiotic detoxification by transmembrane export across the plasma membrane"/>
    <property type="evidence" value="ECO:0007669"/>
    <property type="project" value="InterPro"/>
</dbReference>
<keyword evidence="7 8" id="KW-0472">Membrane</keyword>
<evidence type="ECO:0000256" key="4">
    <source>
        <dbReference type="ARBA" id="ARBA00022475"/>
    </source>
</evidence>
<dbReference type="EMBL" id="FPLD01000102">
    <property type="protein sequence ID" value="SGZ11696.1"/>
    <property type="molecule type" value="Genomic_DNA"/>
</dbReference>
<dbReference type="Proteomes" id="UP000182660">
    <property type="component" value="Unassembled WGS sequence"/>
</dbReference>
<dbReference type="RefSeq" id="WP_045110600.1">
    <property type="nucleotide sequence ID" value="NZ_CAWQZC010000025.1"/>
</dbReference>
<dbReference type="GO" id="GO:0042910">
    <property type="term" value="F:xenobiotic transmembrane transporter activity"/>
    <property type="evidence" value="ECO:0007669"/>
    <property type="project" value="InterPro"/>
</dbReference>
<comment type="similarity">
    <text evidence="2 8">Belongs to the major facilitator superfamily. Bcr/CmlA family.</text>
</comment>
<dbReference type="Pfam" id="PF07690">
    <property type="entry name" value="MFS_1"/>
    <property type="match status" value="1"/>
</dbReference>
<dbReference type="InterPro" id="IPR020846">
    <property type="entry name" value="MFS_dom"/>
</dbReference>
<evidence type="ECO:0000256" key="6">
    <source>
        <dbReference type="ARBA" id="ARBA00022989"/>
    </source>
</evidence>
<feature type="transmembrane region" description="Helical" evidence="8">
    <location>
        <begin position="153"/>
        <end position="177"/>
    </location>
</feature>
<dbReference type="SUPFAM" id="SSF103473">
    <property type="entry name" value="MFS general substrate transporter"/>
    <property type="match status" value="1"/>
</dbReference>